<gene>
    <name evidence="2" type="ORF">DWY69_27235</name>
</gene>
<evidence type="ECO:0000259" key="1">
    <source>
        <dbReference type="PROSITE" id="PS50943"/>
    </source>
</evidence>
<dbReference type="EMBL" id="QVLU01000039">
    <property type="protein sequence ID" value="RGE64558.1"/>
    <property type="molecule type" value="Genomic_DNA"/>
</dbReference>
<feature type="domain" description="HTH cro/C1-type" evidence="1">
    <location>
        <begin position="5"/>
        <end position="33"/>
    </location>
</feature>
<dbReference type="AlphaFoldDB" id="A0A3E3IBV6"/>
<protein>
    <submittedName>
        <fullName evidence="2">Helix-turn-helix domain-containing protein</fullName>
    </submittedName>
</protein>
<organism evidence="2 3">
    <name type="scientific">Eisenbergiella massiliensis</name>
    <dbReference type="NCBI Taxonomy" id="1720294"/>
    <lineage>
        <taxon>Bacteria</taxon>
        <taxon>Bacillati</taxon>
        <taxon>Bacillota</taxon>
        <taxon>Clostridia</taxon>
        <taxon>Lachnospirales</taxon>
        <taxon>Lachnospiraceae</taxon>
        <taxon>Eisenbergiella</taxon>
    </lineage>
</organism>
<dbReference type="SUPFAM" id="SSF47413">
    <property type="entry name" value="lambda repressor-like DNA-binding domains"/>
    <property type="match status" value="1"/>
</dbReference>
<dbReference type="InterPro" id="IPR010982">
    <property type="entry name" value="Lambda_DNA-bd_dom_sf"/>
</dbReference>
<dbReference type="PROSITE" id="PS50943">
    <property type="entry name" value="HTH_CROC1"/>
    <property type="match status" value="1"/>
</dbReference>
<dbReference type="Pfam" id="PF01381">
    <property type="entry name" value="HTH_3"/>
    <property type="match status" value="1"/>
</dbReference>
<evidence type="ECO:0000313" key="3">
    <source>
        <dbReference type="Proteomes" id="UP000261166"/>
    </source>
</evidence>
<dbReference type="RefSeq" id="WP_025489417.1">
    <property type="nucleotide sequence ID" value="NZ_JBKVAZ010000010.1"/>
</dbReference>
<dbReference type="GO" id="GO:0003677">
    <property type="term" value="F:DNA binding"/>
    <property type="evidence" value="ECO:0007669"/>
    <property type="project" value="InterPro"/>
</dbReference>
<comment type="caution">
    <text evidence="2">The sequence shown here is derived from an EMBL/GenBank/DDBJ whole genome shotgun (WGS) entry which is preliminary data.</text>
</comment>
<name>A0A3E3IBV6_9FIRM</name>
<dbReference type="OrthoDB" id="9774673at2"/>
<reference evidence="2 3" key="1">
    <citation type="submission" date="2018-08" db="EMBL/GenBank/DDBJ databases">
        <title>A genome reference for cultivated species of the human gut microbiota.</title>
        <authorList>
            <person name="Zou Y."/>
            <person name="Xue W."/>
            <person name="Luo G."/>
        </authorList>
    </citation>
    <scope>NUCLEOTIDE SEQUENCE [LARGE SCALE GENOMIC DNA]</scope>
    <source>
        <strain evidence="2 3">AF26-4BH</strain>
    </source>
</reference>
<sequence length="63" mass="7520">MSKRIKEAREALGMSRAEMAREFGMPIRTLENWDREISSPPMWVEKLILEKLENWKQDGKQNE</sequence>
<dbReference type="Proteomes" id="UP000261166">
    <property type="component" value="Unassembled WGS sequence"/>
</dbReference>
<dbReference type="Gene3D" id="1.10.260.40">
    <property type="entry name" value="lambda repressor-like DNA-binding domains"/>
    <property type="match status" value="1"/>
</dbReference>
<accession>A0A3E3IBV6</accession>
<dbReference type="InterPro" id="IPR001387">
    <property type="entry name" value="Cro/C1-type_HTH"/>
</dbReference>
<dbReference type="CDD" id="cd00093">
    <property type="entry name" value="HTH_XRE"/>
    <property type="match status" value="1"/>
</dbReference>
<proteinExistence type="predicted"/>
<evidence type="ECO:0000313" key="2">
    <source>
        <dbReference type="EMBL" id="RGE64558.1"/>
    </source>
</evidence>